<evidence type="ECO:0000313" key="3">
    <source>
        <dbReference type="Proteomes" id="UP000017836"/>
    </source>
</evidence>
<dbReference type="AlphaFoldDB" id="W1PHD6"/>
<feature type="domain" description="PORR" evidence="1">
    <location>
        <begin position="105"/>
        <end position="446"/>
    </location>
</feature>
<name>W1PHD6_AMBTC</name>
<dbReference type="OMA" id="SVDRMEM"/>
<sequence length="467" mass="53825">MLSNGPLSLSGIQLPNPLMSLTATLQGYLHFSLCKTLLRNPPLSLSRNLLWTLPLSFSGNHLGSPVSSLSRTQLRNPPFSASKALLNLTQTRTKITSVQYVETRHRDHSFEKFMHDYKHYLKVIKIQDLILANPDLHLSLSFLSKLSQKLHLNRGAPSFLRKFPHIFTIFYNQTLKEPFCKLTDTAMAIIRQESEAIEASETLVINRLRRLLLMSDTKSLPLRAIFKVWRELGLPDNFEHSIIAKNPIIFSLIDAHEPNTHILKLIDLDLNYTPEPAVDKWRVANYREKSMDESEIRFGFKHGFPPGMKLSKEFRARVREWQKLPYWGPYEDISEIRVNKRWNKGKPKAAIAGLEKRAVAIIHEFLSLTVEKMVEVEKISHFRKWFRIDLNIRDLFLDHPGLFYISTKGKVHTVFLREAYERGCLIEPNPVCIARRKMLDLVLLGRRGSCMMDSQSKDLSTTAEVGS</sequence>
<dbReference type="Gramene" id="ERN09407">
    <property type="protein sequence ID" value="ERN09407"/>
    <property type="gene ID" value="AMTR_s00029p00049810"/>
</dbReference>
<keyword evidence="3" id="KW-1185">Reference proteome</keyword>
<dbReference type="PANTHER" id="PTHR31476">
    <property type="entry name" value="PROTEIN WHAT'S THIS FACTOR 1 HOMOLOG, CHLOROPLASTIC"/>
    <property type="match status" value="1"/>
</dbReference>
<protein>
    <recommendedName>
        <fullName evidence="1">PORR domain-containing protein</fullName>
    </recommendedName>
</protein>
<dbReference type="eggNOG" id="ENOG502QRE2">
    <property type="taxonomic scope" value="Eukaryota"/>
</dbReference>
<dbReference type="PANTHER" id="PTHR31476:SF15">
    <property type="entry name" value="ASSOCIATED SALT-INDUCIBLE PROTEIN, PUTATIVE-RELATED"/>
    <property type="match status" value="1"/>
</dbReference>
<accession>W1PHD6</accession>
<dbReference type="GO" id="GO:0003723">
    <property type="term" value="F:RNA binding"/>
    <property type="evidence" value="ECO:0007669"/>
    <property type="project" value="InterPro"/>
</dbReference>
<organism evidence="2 3">
    <name type="scientific">Amborella trichopoda</name>
    <dbReference type="NCBI Taxonomy" id="13333"/>
    <lineage>
        <taxon>Eukaryota</taxon>
        <taxon>Viridiplantae</taxon>
        <taxon>Streptophyta</taxon>
        <taxon>Embryophyta</taxon>
        <taxon>Tracheophyta</taxon>
        <taxon>Spermatophyta</taxon>
        <taxon>Magnoliopsida</taxon>
        <taxon>Amborellales</taxon>
        <taxon>Amborellaceae</taxon>
        <taxon>Amborella</taxon>
    </lineage>
</organism>
<gene>
    <name evidence="2" type="ORF">AMTR_s00029p00049810</name>
</gene>
<dbReference type="InterPro" id="IPR021099">
    <property type="entry name" value="PORR_domain"/>
</dbReference>
<proteinExistence type="predicted"/>
<dbReference type="InterPro" id="IPR045040">
    <property type="entry name" value="PORR_fam"/>
</dbReference>
<reference evidence="3" key="1">
    <citation type="journal article" date="2013" name="Science">
        <title>The Amborella genome and the evolution of flowering plants.</title>
        <authorList>
            <consortium name="Amborella Genome Project"/>
        </authorList>
    </citation>
    <scope>NUCLEOTIDE SEQUENCE [LARGE SCALE GENOMIC DNA]</scope>
</reference>
<dbReference type="Pfam" id="PF11955">
    <property type="entry name" value="PORR"/>
    <property type="match status" value="1"/>
</dbReference>
<evidence type="ECO:0000259" key="1">
    <source>
        <dbReference type="Pfam" id="PF11955"/>
    </source>
</evidence>
<evidence type="ECO:0000313" key="2">
    <source>
        <dbReference type="EMBL" id="ERN09407.1"/>
    </source>
</evidence>
<dbReference type="Proteomes" id="UP000017836">
    <property type="component" value="Unassembled WGS sequence"/>
</dbReference>
<dbReference type="HOGENOM" id="CLU_024287_0_0_1"/>
<dbReference type="EMBL" id="KI392980">
    <property type="protein sequence ID" value="ERN09407.1"/>
    <property type="molecule type" value="Genomic_DNA"/>
</dbReference>